<evidence type="ECO:0000256" key="9">
    <source>
        <dbReference type="ARBA" id="ARBA00049940"/>
    </source>
</evidence>
<keyword evidence="10" id="KW-0813">Transport</keyword>
<comment type="activity regulation">
    <text evidence="10">Na(+) is not transported, but it plays an essential structural role and its presence is essential for fluoride channel function.</text>
</comment>
<evidence type="ECO:0000256" key="1">
    <source>
        <dbReference type="ARBA" id="ARBA00004651"/>
    </source>
</evidence>
<evidence type="ECO:0000256" key="7">
    <source>
        <dbReference type="ARBA" id="ARBA00035120"/>
    </source>
</evidence>
<dbReference type="InterPro" id="IPR003691">
    <property type="entry name" value="FluC"/>
</dbReference>
<proteinExistence type="inferred from homology"/>
<sequence>MTRVHDHDAIRHMTVWSCLAVFVGGCLGSGVRITLGTLQPSAVAWPWMTMLINLTGAFILGCLLEYFAQTGEDVGSHKLWRLGLGTGVIGGYTTYSTFILESDTRLTHHEFLLGMAYLVSSVLVGLVCAGLGVWAGSRLATRRGAIAGGTERTDTDARRGDDR</sequence>
<dbReference type="OrthoDB" id="4408652at2"/>
<accession>A0A087BZC5</accession>
<dbReference type="GeneID" id="93094965"/>
<name>A0A087BZC5_9BIFI</name>
<keyword evidence="10" id="KW-0406">Ion transport</keyword>
<evidence type="ECO:0000256" key="2">
    <source>
        <dbReference type="ARBA" id="ARBA00022475"/>
    </source>
</evidence>
<organism evidence="11 12">
    <name type="scientific">Bifidobacterium mongoliense DSM 21395</name>
    <dbReference type="NCBI Taxonomy" id="1437603"/>
    <lineage>
        <taxon>Bacteria</taxon>
        <taxon>Bacillati</taxon>
        <taxon>Actinomycetota</taxon>
        <taxon>Actinomycetes</taxon>
        <taxon>Bifidobacteriales</taxon>
        <taxon>Bifidobacteriaceae</taxon>
        <taxon>Bifidobacterium</taxon>
    </lineage>
</organism>
<dbReference type="EMBL" id="JGZE01000017">
    <property type="protein sequence ID" value="KFI76375.1"/>
    <property type="molecule type" value="Genomic_DNA"/>
</dbReference>
<dbReference type="Pfam" id="PF02537">
    <property type="entry name" value="CRCB"/>
    <property type="match status" value="1"/>
</dbReference>
<evidence type="ECO:0000313" key="11">
    <source>
        <dbReference type="EMBL" id="KFI76375.1"/>
    </source>
</evidence>
<evidence type="ECO:0000256" key="3">
    <source>
        <dbReference type="ARBA" id="ARBA00022692"/>
    </source>
</evidence>
<dbReference type="AlphaFoldDB" id="A0A087BZC5"/>
<comment type="subcellular location">
    <subcellularLocation>
        <location evidence="1 10">Cell membrane</location>
        <topology evidence="1 10">Multi-pass membrane protein</topology>
    </subcellularLocation>
</comment>
<dbReference type="STRING" id="1437603.GCA_000771525_00429"/>
<dbReference type="PANTHER" id="PTHR28259">
    <property type="entry name" value="FLUORIDE EXPORT PROTEIN 1-RELATED"/>
    <property type="match status" value="1"/>
</dbReference>
<gene>
    <name evidence="10" type="primary">fluC</name>
    <name evidence="10" type="synonym">crcB</name>
    <name evidence="11" type="ORF">BMON_1297</name>
</gene>
<keyword evidence="6 10" id="KW-0407">Ion channel</keyword>
<dbReference type="RefSeq" id="WP_051917980.1">
    <property type="nucleotide sequence ID" value="NZ_JDUO01000014.1"/>
</dbReference>
<keyword evidence="12" id="KW-1185">Reference proteome</keyword>
<feature type="transmembrane region" description="Helical" evidence="10">
    <location>
        <begin position="47"/>
        <end position="67"/>
    </location>
</feature>
<comment type="caution">
    <text evidence="11">The sequence shown here is derived from an EMBL/GenBank/DDBJ whole genome shotgun (WGS) entry which is preliminary data.</text>
</comment>
<keyword evidence="5 10" id="KW-0472">Membrane</keyword>
<feature type="transmembrane region" description="Helical" evidence="10">
    <location>
        <begin position="79"/>
        <end position="99"/>
    </location>
</feature>
<dbReference type="GO" id="GO:0005886">
    <property type="term" value="C:plasma membrane"/>
    <property type="evidence" value="ECO:0007669"/>
    <property type="project" value="UniProtKB-SubCell"/>
</dbReference>
<evidence type="ECO:0000256" key="8">
    <source>
        <dbReference type="ARBA" id="ARBA00035585"/>
    </source>
</evidence>
<dbReference type="GO" id="GO:0062054">
    <property type="term" value="F:fluoride channel activity"/>
    <property type="evidence" value="ECO:0007669"/>
    <property type="project" value="UniProtKB-UniRule"/>
</dbReference>
<evidence type="ECO:0000256" key="10">
    <source>
        <dbReference type="HAMAP-Rule" id="MF_00454"/>
    </source>
</evidence>
<comment type="function">
    <text evidence="9 10">Fluoride-specific ion channel. Important for reducing fluoride concentration in the cell, thus reducing its toxicity.</text>
</comment>
<evidence type="ECO:0000256" key="5">
    <source>
        <dbReference type="ARBA" id="ARBA00023136"/>
    </source>
</evidence>
<keyword evidence="4 10" id="KW-1133">Transmembrane helix</keyword>
<protein>
    <recommendedName>
        <fullName evidence="10">Fluoride-specific ion channel FluC</fullName>
    </recommendedName>
</protein>
<comment type="similarity">
    <text evidence="7 10">Belongs to the fluoride channel Fluc/FEX (TC 1.A.43) family.</text>
</comment>
<feature type="transmembrane region" description="Helical" evidence="10">
    <location>
        <begin position="111"/>
        <end position="134"/>
    </location>
</feature>
<feature type="transmembrane region" description="Helical" evidence="10">
    <location>
        <begin position="12"/>
        <end position="35"/>
    </location>
</feature>
<keyword evidence="2 10" id="KW-1003">Cell membrane</keyword>
<dbReference type="Proteomes" id="UP000029082">
    <property type="component" value="Unassembled WGS sequence"/>
</dbReference>
<keyword evidence="3 10" id="KW-0812">Transmembrane</keyword>
<dbReference type="HAMAP" id="MF_00454">
    <property type="entry name" value="FluC"/>
    <property type="match status" value="1"/>
</dbReference>
<feature type="binding site" evidence="10">
    <location>
        <position position="93"/>
    </location>
    <ligand>
        <name>Na(+)</name>
        <dbReference type="ChEBI" id="CHEBI:29101"/>
        <note>structural</note>
    </ligand>
</feature>
<dbReference type="GO" id="GO:0140114">
    <property type="term" value="P:cellular detoxification of fluoride"/>
    <property type="evidence" value="ECO:0007669"/>
    <property type="project" value="UniProtKB-UniRule"/>
</dbReference>
<keyword evidence="10" id="KW-0479">Metal-binding</keyword>
<evidence type="ECO:0000256" key="4">
    <source>
        <dbReference type="ARBA" id="ARBA00022989"/>
    </source>
</evidence>
<dbReference type="GO" id="GO:0046872">
    <property type="term" value="F:metal ion binding"/>
    <property type="evidence" value="ECO:0007669"/>
    <property type="project" value="UniProtKB-KW"/>
</dbReference>
<keyword evidence="10" id="KW-0915">Sodium</keyword>
<feature type="binding site" evidence="10">
    <location>
        <position position="90"/>
    </location>
    <ligand>
        <name>Na(+)</name>
        <dbReference type="ChEBI" id="CHEBI:29101"/>
        <note>structural</note>
    </ligand>
</feature>
<reference evidence="11 12" key="1">
    <citation type="submission" date="2014-03" db="EMBL/GenBank/DDBJ databases">
        <title>Genomics of Bifidobacteria.</title>
        <authorList>
            <person name="Ventura M."/>
            <person name="Milani C."/>
            <person name="Lugli G.A."/>
        </authorList>
    </citation>
    <scope>NUCLEOTIDE SEQUENCE [LARGE SCALE GENOMIC DNA]</scope>
    <source>
        <strain evidence="11 12">DSM 21395</strain>
    </source>
</reference>
<dbReference type="PANTHER" id="PTHR28259:SF1">
    <property type="entry name" value="FLUORIDE EXPORT PROTEIN 1-RELATED"/>
    <property type="match status" value="1"/>
</dbReference>
<comment type="catalytic activity">
    <reaction evidence="8">
        <text>fluoride(in) = fluoride(out)</text>
        <dbReference type="Rhea" id="RHEA:76159"/>
        <dbReference type="ChEBI" id="CHEBI:17051"/>
    </reaction>
    <physiologicalReaction direction="left-to-right" evidence="8">
        <dbReference type="Rhea" id="RHEA:76160"/>
    </physiologicalReaction>
</comment>
<dbReference type="PROSITE" id="PS51257">
    <property type="entry name" value="PROKAR_LIPOPROTEIN"/>
    <property type="match status" value="1"/>
</dbReference>
<evidence type="ECO:0000313" key="12">
    <source>
        <dbReference type="Proteomes" id="UP000029082"/>
    </source>
</evidence>
<dbReference type="eggNOG" id="COG0239">
    <property type="taxonomic scope" value="Bacteria"/>
</dbReference>
<evidence type="ECO:0000256" key="6">
    <source>
        <dbReference type="ARBA" id="ARBA00023303"/>
    </source>
</evidence>